<reference evidence="1 2" key="1">
    <citation type="journal article" date="2022" name="DNA Res.">
        <title>Chromosomal-level genome assembly of the orchid tree Bauhinia variegata (Leguminosae; Cercidoideae) supports the allotetraploid origin hypothesis of Bauhinia.</title>
        <authorList>
            <person name="Zhong Y."/>
            <person name="Chen Y."/>
            <person name="Zheng D."/>
            <person name="Pang J."/>
            <person name="Liu Y."/>
            <person name="Luo S."/>
            <person name="Meng S."/>
            <person name="Qian L."/>
            <person name="Wei D."/>
            <person name="Dai S."/>
            <person name="Zhou R."/>
        </authorList>
    </citation>
    <scope>NUCLEOTIDE SEQUENCE [LARGE SCALE GENOMIC DNA]</scope>
    <source>
        <strain evidence="1">BV-YZ2020</strain>
    </source>
</reference>
<dbReference type="EMBL" id="CM039427">
    <property type="protein sequence ID" value="KAI4354988.1"/>
    <property type="molecule type" value="Genomic_DNA"/>
</dbReference>
<evidence type="ECO:0000313" key="2">
    <source>
        <dbReference type="Proteomes" id="UP000828941"/>
    </source>
</evidence>
<proteinExistence type="predicted"/>
<accession>A0ACB9Q2H4</accession>
<comment type="caution">
    <text evidence="1">The sequence shown here is derived from an EMBL/GenBank/DDBJ whole genome shotgun (WGS) entry which is preliminary data.</text>
</comment>
<dbReference type="Proteomes" id="UP000828941">
    <property type="component" value="Chromosome 2"/>
</dbReference>
<evidence type="ECO:0000313" key="1">
    <source>
        <dbReference type="EMBL" id="KAI4354988.1"/>
    </source>
</evidence>
<gene>
    <name evidence="1" type="ORF">L6164_003807</name>
</gene>
<organism evidence="1 2">
    <name type="scientific">Bauhinia variegata</name>
    <name type="common">Purple orchid tree</name>
    <name type="synonym">Phanera variegata</name>
    <dbReference type="NCBI Taxonomy" id="167791"/>
    <lineage>
        <taxon>Eukaryota</taxon>
        <taxon>Viridiplantae</taxon>
        <taxon>Streptophyta</taxon>
        <taxon>Embryophyta</taxon>
        <taxon>Tracheophyta</taxon>
        <taxon>Spermatophyta</taxon>
        <taxon>Magnoliopsida</taxon>
        <taxon>eudicotyledons</taxon>
        <taxon>Gunneridae</taxon>
        <taxon>Pentapetalae</taxon>
        <taxon>rosids</taxon>
        <taxon>fabids</taxon>
        <taxon>Fabales</taxon>
        <taxon>Fabaceae</taxon>
        <taxon>Cercidoideae</taxon>
        <taxon>Cercideae</taxon>
        <taxon>Bauhiniinae</taxon>
        <taxon>Bauhinia</taxon>
    </lineage>
</organism>
<name>A0ACB9Q2H4_BAUVA</name>
<keyword evidence="2" id="KW-1185">Reference proteome</keyword>
<protein>
    <submittedName>
        <fullName evidence="1">Uncharacterized protein</fullName>
    </submittedName>
</protein>
<sequence length="831" mass="90278">MSFGGFLDSNSGGGVARIVADIPYSNGTNNSSSSSNDRMPSSAISQPRLVTPTLAKSMFNSPGLSLALQTNIDGQGEMNRIPENYESIGGRRSREEEHESRSGSDNMEGASGDDQDAADIPPRKKRYHRHTPQQIQELEGLFKECPHPDEKQRLELSKRLCLETRQVKFWFQNRRTQMKTQLERHENTLLRQENDKLRAENMSIRDAMRNPVCSNCGGPAIIGEISLEEQHLRIENARLKDELDRVCALAGKFLGRPITSLANSIAPPLPNSSLELGVGSNGFGGMSTVATTLPLAPDFGVGISSPLGLVPPAPRPTAGVTGLDRSIERSMFLELALAAMDELVQMAQTGQPLWIRSLEGGREMLNHEEYMRTFTPCIGLKPNGFVSEASRETGMVIINSLALVETLMDSNRWAEMFPCLIARTSTTEVISSGMGGTRNGALQLMHAELQVLSPLVPVREVNFLRFCKQHADGVWAVVDVSIDTIREPSGAPTFINCRRLPSGCVVQDMPNGYSKVTWVEHAEYDEIQVHQLYRPLLSFGMGFGAQRWVTTLQRQCECLAILMSSTVPSRDHTAINPSGRRSMLKLAQRMTNNFCAGVCASTVHKWNKLNAGNVDEDVRVMTRKSVDDPGEPPGIVLSAATSVWLPVSPQRLFDFLRDERLRSEWDILSNGGPMQEMAHIAKGQDHGNCVSLLRASAMNANQSSMLILQETCIDAAGSLVVYAPVDIPAMHVVMNGGDSAYVALLPSGFAIVPDGPGSRGPPTAAAANGNSGDNGGRGGPHRVGGSLLTVAFQILVNSLPTAKLTVESVETVNNLISCTVQKIKAALQCES</sequence>